<feature type="binding site" evidence="15">
    <location>
        <position position="288"/>
    </location>
    <ligand>
        <name>L-serine</name>
        <dbReference type="ChEBI" id="CHEBI:33384"/>
    </ligand>
</feature>
<keyword evidence="17" id="KW-0175">Coiled coil</keyword>
<dbReference type="PIRSF" id="PIRSF001529">
    <property type="entry name" value="Ser-tRNA-synth_IIa"/>
    <property type="match status" value="1"/>
</dbReference>
<dbReference type="InterPro" id="IPR002317">
    <property type="entry name" value="Ser-tRNA-ligase_type_1"/>
</dbReference>
<dbReference type="RefSeq" id="WP_249319645.1">
    <property type="nucleotide sequence ID" value="NZ_JACRSN010000011.1"/>
</dbReference>
<dbReference type="Pfam" id="PF00587">
    <property type="entry name" value="tRNA-synt_2b"/>
    <property type="match status" value="1"/>
</dbReference>
<dbReference type="PANTHER" id="PTHR43697">
    <property type="entry name" value="SERYL-TRNA SYNTHETASE"/>
    <property type="match status" value="1"/>
</dbReference>
<dbReference type="InterPro" id="IPR002314">
    <property type="entry name" value="aa-tRNA-synt_IIb"/>
</dbReference>
<feature type="binding site" evidence="15">
    <location>
        <position position="265"/>
    </location>
    <ligand>
        <name>L-serine</name>
        <dbReference type="ChEBI" id="CHEBI:33384"/>
    </ligand>
</feature>
<comment type="similarity">
    <text evidence="3">Belongs to the class-II aminoacyl-tRNA synthetase family. Type-1 seryl-tRNA synthetase subfamily.</text>
</comment>
<evidence type="ECO:0000256" key="12">
    <source>
        <dbReference type="ARBA" id="ARBA00047929"/>
    </source>
</evidence>
<feature type="domain" description="Aminoacyl-transfer RNA synthetases class-II family profile" evidence="18">
    <location>
        <begin position="139"/>
        <end position="412"/>
    </location>
</feature>
<dbReference type="GO" id="GO:0006434">
    <property type="term" value="P:seryl-tRNA aminoacylation"/>
    <property type="evidence" value="ECO:0007669"/>
    <property type="project" value="UniProtKB-UniRule"/>
</dbReference>
<evidence type="ECO:0000256" key="15">
    <source>
        <dbReference type="PIRSR" id="PIRSR001529-1"/>
    </source>
</evidence>
<evidence type="ECO:0000256" key="7">
    <source>
        <dbReference type="ARBA" id="ARBA00022741"/>
    </source>
</evidence>
<evidence type="ECO:0000256" key="13">
    <source>
        <dbReference type="ARBA" id="ARBA00048823"/>
    </source>
</evidence>
<dbReference type="InterPro" id="IPR010978">
    <property type="entry name" value="tRNA-bd_arm"/>
</dbReference>
<dbReference type="NCBIfam" id="TIGR00414">
    <property type="entry name" value="serS"/>
    <property type="match status" value="1"/>
</dbReference>
<dbReference type="SUPFAM" id="SSF46589">
    <property type="entry name" value="tRNA-binding arm"/>
    <property type="match status" value="1"/>
</dbReference>
<evidence type="ECO:0000256" key="1">
    <source>
        <dbReference type="ARBA" id="ARBA00004496"/>
    </source>
</evidence>
<dbReference type="Gene3D" id="1.10.287.40">
    <property type="entry name" value="Serine-tRNA synthetase, tRNA binding domain"/>
    <property type="match status" value="1"/>
</dbReference>
<evidence type="ECO:0000256" key="6">
    <source>
        <dbReference type="ARBA" id="ARBA00022598"/>
    </source>
</evidence>
<dbReference type="Gene3D" id="3.30.930.10">
    <property type="entry name" value="Bira Bifunctional Protein, Domain 2"/>
    <property type="match status" value="1"/>
</dbReference>
<accession>A0A926D7T1</accession>
<dbReference type="InterPro" id="IPR042103">
    <property type="entry name" value="SerRS_1_N_sf"/>
</dbReference>
<dbReference type="GO" id="GO:0004828">
    <property type="term" value="F:serine-tRNA ligase activity"/>
    <property type="evidence" value="ECO:0007669"/>
    <property type="project" value="UniProtKB-UniRule"/>
</dbReference>
<evidence type="ECO:0000256" key="17">
    <source>
        <dbReference type="SAM" id="Coils"/>
    </source>
</evidence>
<keyword evidence="20" id="KW-1185">Reference proteome</keyword>
<keyword evidence="9" id="KW-0648">Protein biosynthesis</keyword>
<keyword evidence="5" id="KW-0963">Cytoplasm</keyword>
<evidence type="ECO:0000256" key="9">
    <source>
        <dbReference type="ARBA" id="ARBA00022917"/>
    </source>
</evidence>
<dbReference type="GO" id="GO:0016740">
    <property type="term" value="F:transferase activity"/>
    <property type="evidence" value="ECO:0007669"/>
    <property type="project" value="UniProtKB-ARBA"/>
</dbReference>
<comment type="subcellular location">
    <subcellularLocation>
        <location evidence="1">Cytoplasm</location>
    </subcellularLocation>
</comment>
<dbReference type="EC" id="6.1.1.11" evidence="4 14"/>
<evidence type="ECO:0000256" key="8">
    <source>
        <dbReference type="ARBA" id="ARBA00022840"/>
    </source>
</evidence>
<feature type="binding site" evidence="15">
    <location>
        <position position="234"/>
    </location>
    <ligand>
        <name>L-serine</name>
        <dbReference type="ChEBI" id="CHEBI:33384"/>
    </ligand>
</feature>
<evidence type="ECO:0000256" key="16">
    <source>
        <dbReference type="PIRSR" id="PIRSR001529-2"/>
    </source>
</evidence>
<comment type="catalytic activity">
    <reaction evidence="12">
        <text>tRNA(Sec) + L-serine + ATP = L-seryl-tRNA(Sec) + AMP + diphosphate + H(+)</text>
        <dbReference type="Rhea" id="RHEA:42580"/>
        <dbReference type="Rhea" id="RHEA-COMP:9742"/>
        <dbReference type="Rhea" id="RHEA-COMP:10128"/>
        <dbReference type="ChEBI" id="CHEBI:15378"/>
        <dbReference type="ChEBI" id="CHEBI:30616"/>
        <dbReference type="ChEBI" id="CHEBI:33019"/>
        <dbReference type="ChEBI" id="CHEBI:33384"/>
        <dbReference type="ChEBI" id="CHEBI:78442"/>
        <dbReference type="ChEBI" id="CHEBI:78533"/>
        <dbReference type="ChEBI" id="CHEBI:456215"/>
        <dbReference type="EC" id="6.1.1.11"/>
    </reaction>
</comment>
<feature type="binding site" evidence="16">
    <location>
        <begin position="265"/>
        <end position="267"/>
    </location>
    <ligand>
        <name>ATP</name>
        <dbReference type="ChEBI" id="CHEBI:30616"/>
    </ligand>
</feature>
<comment type="catalytic activity">
    <reaction evidence="13">
        <text>tRNA(Ser) + L-serine + ATP = L-seryl-tRNA(Ser) + AMP + diphosphate + H(+)</text>
        <dbReference type="Rhea" id="RHEA:12292"/>
        <dbReference type="Rhea" id="RHEA-COMP:9669"/>
        <dbReference type="Rhea" id="RHEA-COMP:9703"/>
        <dbReference type="ChEBI" id="CHEBI:15378"/>
        <dbReference type="ChEBI" id="CHEBI:30616"/>
        <dbReference type="ChEBI" id="CHEBI:33019"/>
        <dbReference type="ChEBI" id="CHEBI:33384"/>
        <dbReference type="ChEBI" id="CHEBI:78442"/>
        <dbReference type="ChEBI" id="CHEBI:78533"/>
        <dbReference type="ChEBI" id="CHEBI:456215"/>
        <dbReference type="EC" id="6.1.1.11"/>
    </reaction>
</comment>
<dbReference type="GO" id="GO:0140096">
    <property type="term" value="F:catalytic activity, acting on a protein"/>
    <property type="evidence" value="ECO:0007669"/>
    <property type="project" value="UniProtKB-ARBA"/>
</dbReference>
<dbReference type="InterPro" id="IPR045864">
    <property type="entry name" value="aa-tRNA-synth_II/BPL/LPL"/>
</dbReference>
<comment type="caution">
    <text evidence="19">The sequence shown here is derived from an EMBL/GenBank/DDBJ whole genome shotgun (WGS) entry which is preliminary data.</text>
</comment>
<proteinExistence type="inferred from homology"/>
<dbReference type="GO" id="GO:0005524">
    <property type="term" value="F:ATP binding"/>
    <property type="evidence" value="ECO:0007669"/>
    <property type="project" value="UniProtKB-KW"/>
</dbReference>
<evidence type="ECO:0000313" key="19">
    <source>
        <dbReference type="EMBL" id="MBC8533995.1"/>
    </source>
</evidence>
<dbReference type="SUPFAM" id="SSF55681">
    <property type="entry name" value="Class II aaRS and biotin synthetases"/>
    <property type="match status" value="1"/>
</dbReference>
<dbReference type="PANTHER" id="PTHR43697:SF1">
    <property type="entry name" value="SERINE--TRNA LIGASE"/>
    <property type="match status" value="1"/>
</dbReference>
<keyword evidence="6 19" id="KW-0436">Ligase</keyword>
<gene>
    <name evidence="19" type="primary">serS</name>
    <name evidence="19" type="ORF">IAG03_08260</name>
</gene>
<evidence type="ECO:0000256" key="4">
    <source>
        <dbReference type="ARBA" id="ARBA00012840"/>
    </source>
</evidence>
<evidence type="ECO:0000256" key="5">
    <source>
        <dbReference type="ARBA" id="ARBA00022490"/>
    </source>
</evidence>
<dbReference type="EMBL" id="JACRSN010000011">
    <property type="protein sequence ID" value="MBC8533995.1"/>
    <property type="molecule type" value="Genomic_DNA"/>
</dbReference>
<feature type="binding site" evidence="16">
    <location>
        <begin position="352"/>
        <end position="355"/>
    </location>
    <ligand>
        <name>ATP</name>
        <dbReference type="ChEBI" id="CHEBI:30616"/>
    </ligand>
</feature>
<comment type="pathway">
    <text evidence="2">Aminoacyl-tRNA biosynthesis; selenocysteinyl-tRNA(Sec) biosynthesis; L-seryl-tRNA(Sec) from L-serine and tRNA(Sec): step 1/1.</text>
</comment>
<reference evidence="19" key="1">
    <citation type="submission" date="2020-08" db="EMBL/GenBank/DDBJ databases">
        <title>Genome public.</title>
        <authorList>
            <person name="Liu C."/>
            <person name="Sun Q."/>
        </authorList>
    </citation>
    <scope>NUCLEOTIDE SEQUENCE</scope>
    <source>
        <strain evidence="19">NSJ-40</strain>
    </source>
</reference>
<name>A0A926D7T1_9FIRM</name>
<feature type="coiled-coil region" evidence="17">
    <location>
        <begin position="46"/>
        <end position="104"/>
    </location>
</feature>
<dbReference type="Proteomes" id="UP000651482">
    <property type="component" value="Unassembled WGS sequence"/>
</dbReference>
<evidence type="ECO:0000256" key="2">
    <source>
        <dbReference type="ARBA" id="ARBA00005045"/>
    </source>
</evidence>
<organism evidence="19 20">
    <name type="scientific">Yeguia hominis</name>
    <dbReference type="NCBI Taxonomy" id="2763662"/>
    <lineage>
        <taxon>Bacteria</taxon>
        <taxon>Bacillati</taxon>
        <taxon>Bacillota</taxon>
        <taxon>Clostridia</taxon>
        <taxon>Eubacteriales</taxon>
        <taxon>Yeguiaceae</taxon>
        <taxon>Yeguia</taxon>
    </lineage>
</organism>
<keyword evidence="10" id="KW-0030">Aminoacyl-tRNA synthetase</keyword>
<protein>
    <recommendedName>
        <fullName evidence="11 14">Serine--tRNA ligase</fullName>
        <ecNumber evidence="4 14">6.1.1.11</ecNumber>
    </recommendedName>
</protein>
<dbReference type="AlphaFoldDB" id="A0A926D7T1"/>
<evidence type="ECO:0000256" key="14">
    <source>
        <dbReference type="NCBIfam" id="TIGR00414"/>
    </source>
</evidence>
<sequence length="428" mass="48338">MIDIKLIRTNPDFVKVAIEKKVEGLSSVIDEILGIDAKRREETGKVEKMKAEQNAATKKIPQIKKEGGDVSAVMAEMKALSAEIKKADEDLSALEAKQHELLLALPNLPDEDVCAGGKENNRVLHQFKEKPVFDFEPKNHVDLCESLGLIDYKRGAKLAGSGSWIYRGLGARLEWALLNFFIEEHLADGYELLLVPHMLGYDCGYVAGQFPKFADEVYWIENSNSSDRKFLLPTAETALVNLHRDEVLTLDELPKKYIAYTPCYRREAGSYRAEERGMIRGHQFNKVEMVQYTTPEHSDEAFAELVRKAETLVQKLGLHYQLSKLAAGDCSFSMARTYDIEVWIPSMGIYKEVSSASNARDYQARRGNMKYRGEDKKLHLVHTLNASGLATSRLIPAITEQYQNADGSITIPEVLRKYMGMDVIRKEK</sequence>
<keyword evidence="7" id="KW-0547">Nucleotide-binding</keyword>
<dbReference type="InterPro" id="IPR006195">
    <property type="entry name" value="aa-tRNA-synth_II"/>
</dbReference>
<dbReference type="InterPro" id="IPR015866">
    <property type="entry name" value="Ser-tRNA-synth_1_N"/>
</dbReference>
<dbReference type="PRINTS" id="PR00981">
    <property type="entry name" value="TRNASYNTHSER"/>
</dbReference>
<evidence type="ECO:0000256" key="11">
    <source>
        <dbReference type="ARBA" id="ARBA00039158"/>
    </source>
</evidence>
<evidence type="ECO:0000256" key="10">
    <source>
        <dbReference type="ARBA" id="ARBA00023146"/>
    </source>
</evidence>
<dbReference type="InterPro" id="IPR033729">
    <property type="entry name" value="SerRS_core"/>
</dbReference>
<dbReference type="GO" id="GO:0005737">
    <property type="term" value="C:cytoplasm"/>
    <property type="evidence" value="ECO:0007669"/>
    <property type="project" value="UniProtKB-SubCell"/>
</dbReference>
<dbReference type="PROSITE" id="PS50862">
    <property type="entry name" value="AA_TRNA_LIGASE_II"/>
    <property type="match status" value="1"/>
</dbReference>
<keyword evidence="8 16" id="KW-0067">ATP-binding</keyword>
<evidence type="ECO:0000259" key="18">
    <source>
        <dbReference type="PROSITE" id="PS50862"/>
    </source>
</evidence>
<dbReference type="Pfam" id="PF02403">
    <property type="entry name" value="Seryl_tRNA_N"/>
    <property type="match status" value="1"/>
</dbReference>
<dbReference type="CDD" id="cd00770">
    <property type="entry name" value="SerRS_core"/>
    <property type="match status" value="1"/>
</dbReference>
<feature type="binding site" evidence="15">
    <location>
        <position position="385"/>
    </location>
    <ligand>
        <name>L-serine</name>
        <dbReference type="ChEBI" id="CHEBI:33384"/>
    </ligand>
</feature>
<evidence type="ECO:0000256" key="3">
    <source>
        <dbReference type="ARBA" id="ARBA00010728"/>
    </source>
</evidence>
<evidence type="ECO:0000313" key="20">
    <source>
        <dbReference type="Proteomes" id="UP000651482"/>
    </source>
</evidence>